<dbReference type="InterPro" id="IPR011990">
    <property type="entry name" value="TPR-like_helical_dom_sf"/>
</dbReference>
<dbReference type="InterPro" id="IPR000792">
    <property type="entry name" value="Tscrpt_reg_LuxR_C"/>
</dbReference>
<dbReference type="Pfam" id="PF17874">
    <property type="entry name" value="TPR_MalT"/>
    <property type="match status" value="1"/>
</dbReference>
<dbReference type="InterPro" id="IPR027417">
    <property type="entry name" value="P-loop_NTPase"/>
</dbReference>
<dbReference type="AlphaFoldDB" id="A0A6L7GYG1"/>
<keyword evidence="3" id="KW-0804">Transcription</keyword>
<dbReference type="SMART" id="SM00421">
    <property type="entry name" value="HTH_LUXR"/>
    <property type="match status" value="1"/>
</dbReference>
<keyword evidence="1" id="KW-0805">Transcription regulation</keyword>
<evidence type="ECO:0000256" key="3">
    <source>
        <dbReference type="ARBA" id="ARBA00023163"/>
    </source>
</evidence>
<evidence type="ECO:0000256" key="2">
    <source>
        <dbReference type="ARBA" id="ARBA00023125"/>
    </source>
</evidence>
<proteinExistence type="predicted"/>
<dbReference type="Pfam" id="PF25873">
    <property type="entry name" value="WHD_MalT"/>
    <property type="match status" value="1"/>
</dbReference>
<dbReference type="InterPro" id="IPR016032">
    <property type="entry name" value="Sig_transdc_resp-reg_C-effctor"/>
</dbReference>
<dbReference type="Proteomes" id="UP000475545">
    <property type="component" value="Unassembled WGS sequence"/>
</dbReference>
<evidence type="ECO:0000259" key="4">
    <source>
        <dbReference type="PROSITE" id="PS50043"/>
    </source>
</evidence>
<evidence type="ECO:0000256" key="1">
    <source>
        <dbReference type="ARBA" id="ARBA00023015"/>
    </source>
</evidence>
<gene>
    <name evidence="5" type="ORF">GIY30_20835</name>
</gene>
<keyword evidence="6" id="KW-1185">Reference proteome</keyword>
<dbReference type="InterPro" id="IPR059106">
    <property type="entry name" value="WHD_MalT"/>
</dbReference>
<sequence>MDTPRGRLSPRLRLRTARPALPPTYVHRARLDDALTACGPGDVAVVAAGPGYGKTLAVSAWLQRRAVDGPVAWLAVGERGGLRGFWNDVLGALGAAGAPTGPSGLHDIAPAMAFAESEVDLIIDGIAAAPAPVTLVLDDLHRIRAPEVMHSIRHLIARQPERLRLILITRTAAELRLQRVRLDGRLTEITTRDLQFTADDVVEFGRCVGTDFTAADVDALLERTQGWATGLRLAVLSARDDLGHVTTPRLTGQNELVAAYLLEEVLEDLAPTDRRFLLATSVVETITPSLAHALTGRVDSRRVLDNLVAGNVLTVRLADRPDWYAYHPLFRELLVYRLGAENPDAPADLHSRAARWWVDNGDPIAAIGHFARAGAWHDVTAVLGNVAGPLVVSPQASSLAAELEAAATEAARRPTADTLLATAVLCYHRGDFAEMSRSAEDAGRLLDADPHRSSPGSRILIALTRMVTARTSRLLELIDRCDDVLALVAQASRVEVPAAQAYALLARNNRGIGLFHRGDIDAAARELVASRATAEDLGLDLTALAAETYLALTDLVRGDLTVVAERIAAMTVVVDGHGWTRQPQAVALYASQALLHLERNDLDAADRAVWMGRRAVGPGCDIAALLIVEAAAAGIAVLRADAYGARAACRRLEAARQMSSGLPALLCSWHEVVVAETRILMGEAESVIAFLGESSSAATYSGALTRVVLAKAHLAADRPAAAIDALGLTAGFAPHRLQAVEAELLSAVAWARLHRESVALEHLATAVRLAAPVRQIRPFVAGGPWTAGLLTRLDHTTTDEPEFLRELIGVCGRGQMVEATSAVPPPMESLTDRELMVLRYLPTMYKAAEIAADLFVSVNTVKTHQQSIYRKLGVSSRRDAVDRAKECHLI</sequence>
<dbReference type="SUPFAM" id="SSF46894">
    <property type="entry name" value="C-terminal effector domain of the bipartite response regulators"/>
    <property type="match status" value="1"/>
</dbReference>
<comment type="caution">
    <text evidence="5">The sequence shown here is derived from an EMBL/GenBank/DDBJ whole genome shotgun (WGS) entry which is preliminary data.</text>
</comment>
<dbReference type="SUPFAM" id="SSF52540">
    <property type="entry name" value="P-loop containing nucleoside triphosphate hydrolases"/>
    <property type="match status" value="1"/>
</dbReference>
<dbReference type="Gene3D" id="1.10.10.10">
    <property type="entry name" value="Winged helix-like DNA-binding domain superfamily/Winged helix DNA-binding domain"/>
    <property type="match status" value="1"/>
</dbReference>
<dbReference type="InterPro" id="IPR041617">
    <property type="entry name" value="TPR_MalT"/>
</dbReference>
<dbReference type="EMBL" id="WMBR01000006">
    <property type="protein sequence ID" value="MXP23788.1"/>
    <property type="molecule type" value="Genomic_DNA"/>
</dbReference>
<keyword evidence="2" id="KW-0238">DNA-binding</keyword>
<dbReference type="Gene3D" id="1.25.40.10">
    <property type="entry name" value="Tetratricopeptide repeat domain"/>
    <property type="match status" value="1"/>
</dbReference>
<evidence type="ECO:0000313" key="6">
    <source>
        <dbReference type="Proteomes" id="UP000475545"/>
    </source>
</evidence>
<dbReference type="PANTHER" id="PTHR44688">
    <property type="entry name" value="DNA-BINDING TRANSCRIPTIONAL ACTIVATOR DEVR_DOSR"/>
    <property type="match status" value="1"/>
</dbReference>
<dbReference type="PANTHER" id="PTHR44688:SF16">
    <property type="entry name" value="DNA-BINDING TRANSCRIPTIONAL ACTIVATOR DEVR_DOSR"/>
    <property type="match status" value="1"/>
</dbReference>
<dbReference type="PROSITE" id="PS50043">
    <property type="entry name" value="HTH_LUXR_2"/>
    <property type="match status" value="1"/>
</dbReference>
<accession>A0A6L7GYG1</accession>
<name>A0A6L7GYG1_9ACTN</name>
<dbReference type="GO" id="GO:0006355">
    <property type="term" value="P:regulation of DNA-templated transcription"/>
    <property type="evidence" value="ECO:0007669"/>
    <property type="project" value="InterPro"/>
</dbReference>
<protein>
    <recommendedName>
        <fullName evidence="4">HTH luxR-type domain-containing protein</fullName>
    </recommendedName>
</protein>
<reference evidence="5 6" key="1">
    <citation type="submission" date="2019-11" db="EMBL/GenBank/DDBJ databases">
        <title>Gordonia sp. nov., a novel actinobacterium isolated from mangrove soil in Hainan.</title>
        <authorList>
            <person name="Huang X."/>
            <person name="Xie Y."/>
            <person name="Chu X."/>
            <person name="Xiao K."/>
        </authorList>
    </citation>
    <scope>NUCLEOTIDE SEQUENCE [LARGE SCALE GENOMIC DNA]</scope>
    <source>
        <strain evidence="5 6">HNM0687</strain>
    </source>
</reference>
<feature type="domain" description="HTH luxR-type" evidence="4">
    <location>
        <begin position="823"/>
        <end position="888"/>
    </location>
</feature>
<dbReference type="InterPro" id="IPR036388">
    <property type="entry name" value="WH-like_DNA-bd_sf"/>
</dbReference>
<evidence type="ECO:0000313" key="5">
    <source>
        <dbReference type="EMBL" id="MXP23788.1"/>
    </source>
</evidence>
<dbReference type="GO" id="GO:0003677">
    <property type="term" value="F:DNA binding"/>
    <property type="evidence" value="ECO:0007669"/>
    <property type="project" value="UniProtKB-KW"/>
</dbReference>
<dbReference type="RefSeq" id="WP_160903965.1">
    <property type="nucleotide sequence ID" value="NZ_CP102850.1"/>
</dbReference>
<dbReference type="Pfam" id="PF00196">
    <property type="entry name" value="GerE"/>
    <property type="match status" value="1"/>
</dbReference>
<dbReference type="CDD" id="cd06170">
    <property type="entry name" value="LuxR_C_like"/>
    <property type="match status" value="1"/>
</dbReference>
<organism evidence="5 6">
    <name type="scientific">Gordonia mangrovi</name>
    <dbReference type="NCBI Taxonomy" id="2665643"/>
    <lineage>
        <taxon>Bacteria</taxon>
        <taxon>Bacillati</taxon>
        <taxon>Actinomycetota</taxon>
        <taxon>Actinomycetes</taxon>
        <taxon>Mycobacteriales</taxon>
        <taxon>Gordoniaceae</taxon>
        <taxon>Gordonia</taxon>
    </lineage>
</organism>